<dbReference type="PANTHER" id="PTHR43459:SF1">
    <property type="entry name" value="EG:BACN32G11.4 PROTEIN"/>
    <property type="match status" value="1"/>
</dbReference>
<evidence type="ECO:0000313" key="3">
    <source>
        <dbReference type="Proteomes" id="UP000808146"/>
    </source>
</evidence>
<dbReference type="PANTHER" id="PTHR43459">
    <property type="entry name" value="ENOYL-COA HYDRATASE"/>
    <property type="match status" value="1"/>
</dbReference>
<name>A0A9D7LTE9_9RHOO</name>
<dbReference type="Gene3D" id="3.90.226.10">
    <property type="entry name" value="2-enoyl-CoA Hydratase, Chain A, domain 1"/>
    <property type="match status" value="1"/>
</dbReference>
<gene>
    <name evidence="2" type="ORF">IPN75_15750</name>
</gene>
<organism evidence="2 3">
    <name type="scientific">Candidatus Dechloromonas phosphorivorans</name>
    <dbReference type="NCBI Taxonomy" id="2899244"/>
    <lineage>
        <taxon>Bacteria</taxon>
        <taxon>Pseudomonadati</taxon>
        <taxon>Pseudomonadota</taxon>
        <taxon>Betaproteobacteria</taxon>
        <taxon>Rhodocyclales</taxon>
        <taxon>Azonexaceae</taxon>
        <taxon>Dechloromonas</taxon>
    </lineage>
</organism>
<proteinExistence type="inferred from homology"/>
<comment type="caution">
    <text evidence="2">The sequence shown here is derived from an EMBL/GenBank/DDBJ whole genome shotgun (WGS) entry which is preliminary data.</text>
</comment>
<dbReference type="CDD" id="cd06558">
    <property type="entry name" value="crotonase-like"/>
    <property type="match status" value="1"/>
</dbReference>
<sequence length="263" mass="28139">MPLVTYELDEGIAILSMNRPAALNGLNEELITALGEATARAAADAEARVVILRSSGRHFMAGGDLKYLSGEISGRDAAAIEARVKDQLARVHAITLNVRNMEKPVIASVRGVAAGFGMSLMLACDFALAADSAYFMLAYCHIALSPDGGATWLLPRLVGLRKAAEIALLGDRFDAPTAVRLGLLSRTMPVAILDQECLALARRLKDGPAQALARTKALLNQSFSTPLEHQLEAEQANFARCAAEPDFAEGLKARAEKRKPRFG</sequence>
<dbReference type="Pfam" id="PF00378">
    <property type="entry name" value="ECH_1"/>
    <property type="match status" value="1"/>
</dbReference>
<dbReference type="InterPro" id="IPR029045">
    <property type="entry name" value="ClpP/crotonase-like_dom_sf"/>
</dbReference>
<evidence type="ECO:0000256" key="1">
    <source>
        <dbReference type="ARBA" id="ARBA00005254"/>
    </source>
</evidence>
<protein>
    <submittedName>
        <fullName evidence="2">Enoyl-CoA hydratase/isomerase family protein</fullName>
    </submittedName>
</protein>
<dbReference type="SUPFAM" id="SSF52096">
    <property type="entry name" value="ClpP/crotonase"/>
    <property type="match status" value="1"/>
</dbReference>
<accession>A0A9D7LTE9</accession>
<comment type="similarity">
    <text evidence="1">Belongs to the enoyl-CoA hydratase/isomerase family.</text>
</comment>
<dbReference type="Proteomes" id="UP000808146">
    <property type="component" value="Unassembled WGS sequence"/>
</dbReference>
<dbReference type="GO" id="GO:0003824">
    <property type="term" value="F:catalytic activity"/>
    <property type="evidence" value="ECO:0007669"/>
    <property type="project" value="UniProtKB-ARBA"/>
</dbReference>
<dbReference type="EMBL" id="JADKBR010000019">
    <property type="protein sequence ID" value="MBK8891720.1"/>
    <property type="molecule type" value="Genomic_DNA"/>
</dbReference>
<dbReference type="InterPro" id="IPR001753">
    <property type="entry name" value="Enoyl-CoA_hydra/iso"/>
</dbReference>
<dbReference type="InterPro" id="IPR014748">
    <property type="entry name" value="Enoyl-CoA_hydra_C"/>
</dbReference>
<dbReference type="AlphaFoldDB" id="A0A9D7LTE9"/>
<evidence type="ECO:0000313" key="2">
    <source>
        <dbReference type="EMBL" id="MBK8891720.1"/>
    </source>
</evidence>
<reference evidence="2" key="1">
    <citation type="submission" date="2020-10" db="EMBL/GenBank/DDBJ databases">
        <title>Connecting structure to function with the recovery of over 1000 high-quality activated sludge metagenome-assembled genomes encoding full-length rRNA genes using long-read sequencing.</title>
        <authorList>
            <person name="Singleton C.M."/>
            <person name="Petriglieri F."/>
            <person name="Kristensen J.M."/>
            <person name="Kirkegaard R.H."/>
            <person name="Michaelsen T.Y."/>
            <person name="Andersen M.H."/>
            <person name="Karst S.M."/>
            <person name="Dueholm M.S."/>
            <person name="Nielsen P.H."/>
            <person name="Albertsen M."/>
        </authorList>
    </citation>
    <scope>NUCLEOTIDE SEQUENCE</scope>
    <source>
        <strain evidence="2">OdNE_18-Q3-R46-58_BAT3C.305</strain>
    </source>
</reference>
<dbReference type="Gene3D" id="1.10.12.10">
    <property type="entry name" value="Lyase 2-enoyl-coa Hydratase, Chain A, domain 2"/>
    <property type="match status" value="1"/>
</dbReference>